<keyword evidence="3 4" id="KW-0418">Kinase</keyword>
<keyword evidence="8" id="KW-1185">Reference proteome</keyword>
<keyword evidence="2 4" id="KW-0808">Transferase</keyword>
<feature type="domain" description="Carbohydrate kinase FGGY C-terminal" evidence="6">
    <location>
        <begin position="286"/>
        <end position="450"/>
    </location>
</feature>
<feature type="domain" description="Carbohydrate kinase FGGY N-terminal" evidence="5">
    <location>
        <begin position="5"/>
        <end position="247"/>
    </location>
</feature>
<evidence type="ECO:0000259" key="5">
    <source>
        <dbReference type="Pfam" id="PF00370"/>
    </source>
</evidence>
<dbReference type="InterPro" id="IPR000577">
    <property type="entry name" value="Carb_kinase_FGGY"/>
</dbReference>
<dbReference type="InterPro" id="IPR018483">
    <property type="entry name" value="Carb_kinase_FGGY_CS"/>
</dbReference>
<dbReference type="GO" id="GO:0016773">
    <property type="term" value="F:phosphotransferase activity, alcohol group as acceptor"/>
    <property type="evidence" value="ECO:0007669"/>
    <property type="project" value="InterPro"/>
</dbReference>
<dbReference type="InterPro" id="IPR018485">
    <property type="entry name" value="FGGY_C"/>
</dbReference>
<dbReference type="GO" id="GO:0005975">
    <property type="term" value="P:carbohydrate metabolic process"/>
    <property type="evidence" value="ECO:0007669"/>
    <property type="project" value="InterPro"/>
</dbReference>
<comment type="similarity">
    <text evidence="1 4">Belongs to the FGGY kinase family.</text>
</comment>
<dbReference type="PIRSF" id="PIRSF000538">
    <property type="entry name" value="GlpK"/>
    <property type="match status" value="1"/>
</dbReference>
<dbReference type="Proteomes" id="UP000198994">
    <property type="component" value="Unassembled WGS sequence"/>
</dbReference>
<proteinExistence type="inferred from homology"/>
<dbReference type="GO" id="GO:0016301">
    <property type="term" value="F:kinase activity"/>
    <property type="evidence" value="ECO:0007669"/>
    <property type="project" value="UniProtKB-KW"/>
</dbReference>
<dbReference type="Pfam" id="PF02782">
    <property type="entry name" value="FGGY_C"/>
    <property type="match status" value="1"/>
</dbReference>
<dbReference type="OrthoDB" id="9805576at2"/>
<dbReference type="AlphaFoldDB" id="A0A1G7BIH8"/>
<accession>A0A1G7BIH8</accession>
<evidence type="ECO:0000256" key="4">
    <source>
        <dbReference type="RuleBase" id="RU003733"/>
    </source>
</evidence>
<dbReference type="Gene3D" id="3.30.420.40">
    <property type="match status" value="2"/>
</dbReference>
<dbReference type="PANTHER" id="PTHR43095:SF5">
    <property type="entry name" value="XYLULOSE KINASE"/>
    <property type="match status" value="1"/>
</dbReference>
<dbReference type="SUPFAM" id="SSF53067">
    <property type="entry name" value="Actin-like ATPase domain"/>
    <property type="match status" value="2"/>
</dbReference>
<sequence>MQDDYVIGLDIGTTSTIAALVAVPARVTATASRPVTLSSPHYGWAEEDPEEWWANACEVLAEVMQALPKGARLRGICVTGMLPAVVLLDADGQLLRPSIQQSDGRCGAEVQALAAEVPEADFLARTGNGINQQLVAAKLRWIETHEPEVFARIATVFGSYDFINLRLTGHRGVEHNWALEAGFIDLADHAIAGDLVALAHLPPGAIPPKHASHDVIGAVTAGAAAATGLPEGLPVFGGAADHIASALAAGLTAPGDVLLKFGGAGDIIVISDAVRADPRLFLDYHLVPGLYAPNGCMAATGSALNWFSGLLIPEPGPEPDAEKPHRTLDRLAGAVPPGSDGLLCLPYLLGEKTPIHDPLARGTFTGLGLNHTRGHLWRALLESVAYAFRHHLEVLEEIGHHPRRLFASDGGSASRVWMQIMADVAGRPVQVLGNAHGSCAGAAWVAAVAAGTADWAEITTLVAYGELFEPDPVAKAVHDAGYRDFRALYEALKPFFHREASPA</sequence>
<evidence type="ECO:0000313" key="7">
    <source>
        <dbReference type="EMBL" id="SDE26928.1"/>
    </source>
</evidence>
<evidence type="ECO:0000313" key="8">
    <source>
        <dbReference type="Proteomes" id="UP000198994"/>
    </source>
</evidence>
<dbReference type="InterPro" id="IPR018484">
    <property type="entry name" value="FGGY_N"/>
</dbReference>
<name>A0A1G7BIH8_9RHOB</name>
<evidence type="ECO:0000259" key="6">
    <source>
        <dbReference type="Pfam" id="PF02782"/>
    </source>
</evidence>
<reference evidence="8" key="1">
    <citation type="submission" date="2016-10" db="EMBL/GenBank/DDBJ databases">
        <authorList>
            <person name="Varghese N."/>
            <person name="Submissions S."/>
        </authorList>
    </citation>
    <scope>NUCLEOTIDE SEQUENCE [LARGE SCALE GENOMIC DNA]</scope>
    <source>
        <strain evidence="8">DSM 10146</strain>
    </source>
</reference>
<dbReference type="STRING" id="282683.SAMN04488105_102204"/>
<dbReference type="CDD" id="cd07804">
    <property type="entry name" value="ASKHA_NBD_FGGY_RrXK-like"/>
    <property type="match status" value="1"/>
</dbReference>
<dbReference type="Pfam" id="PF00370">
    <property type="entry name" value="FGGY_N"/>
    <property type="match status" value="1"/>
</dbReference>
<dbReference type="EMBL" id="FNAV01000002">
    <property type="protein sequence ID" value="SDE26928.1"/>
    <property type="molecule type" value="Genomic_DNA"/>
</dbReference>
<dbReference type="PROSITE" id="PS00445">
    <property type="entry name" value="FGGY_KINASES_2"/>
    <property type="match status" value="1"/>
</dbReference>
<evidence type="ECO:0000256" key="2">
    <source>
        <dbReference type="ARBA" id="ARBA00022679"/>
    </source>
</evidence>
<evidence type="ECO:0000256" key="3">
    <source>
        <dbReference type="ARBA" id="ARBA00022777"/>
    </source>
</evidence>
<dbReference type="RefSeq" id="WP_089955321.1">
    <property type="nucleotide sequence ID" value="NZ_FNAV01000002.1"/>
</dbReference>
<dbReference type="InterPro" id="IPR050406">
    <property type="entry name" value="FGGY_Carb_Kinase"/>
</dbReference>
<protein>
    <submittedName>
        <fullName evidence="7">Xylulokinase</fullName>
    </submittedName>
</protein>
<evidence type="ECO:0000256" key="1">
    <source>
        <dbReference type="ARBA" id="ARBA00009156"/>
    </source>
</evidence>
<organism evidence="7 8">
    <name type="scientific">Salipiger thiooxidans</name>
    <dbReference type="NCBI Taxonomy" id="282683"/>
    <lineage>
        <taxon>Bacteria</taxon>
        <taxon>Pseudomonadati</taxon>
        <taxon>Pseudomonadota</taxon>
        <taxon>Alphaproteobacteria</taxon>
        <taxon>Rhodobacterales</taxon>
        <taxon>Roseobacteraceae</taxon>
        <taxon>Salipiger</taxon>
    </lineage>
</organism>
<dbReference type="InterPro" id="IPR043129">
    <property type="entry name" value="ATPase_NBD"/>
</dbReference>
<dbReference type="PANTHER" id="PTHR43095">
    <property type="entry name" value="SUGAR KINASE"/>
    <property type="match status" value="1"/>
</dbReference>
<gene>
    <name evidence="7" type="ORF">SAMN04488105_102204</name>
</gene>